<dbReference type="AlphaFoldDB" id="G0MXD5"/>
<accession>G0MXD5</accession>
<evidence type="ECO:0000313" key="2">
    <source>
        <dbReference type="Proteomes" id="UP000008068"/>
    </source>
</evidence>
<dbReference type="EMBL" id="GL379818">
    <property type="protein sequence ID" value="EGT46735.1"/>
    <property type="molecule type" value="Genomic_DNA"/>
</dbReference>
<protein>
    <submittedName>
        <fullName evidence="1">Uncharacterized protein</fullName>
    </submittedName>
</protein>
<dbReference type="Proteomes" id="UP000008068">
    <property type="component" value="Unassembled WGS sequence"/>
</dbReference>
<organism evidence="2">
    <name type="scientific">Caenorhabditis brenneri</name>
    <name type="common">Nematode worm</name>
    <dbReference type="NCBI Taxonomy" id="135651"/>
    <lineage>
        <taxon>Eukaryota</taxon>
        <taxon>Metazoa</taxon>
        <taxon>Ecdysozoa</taxon>
        <taxon>Nematoda</taxon>
        <taxon>Chromadorea</taxon>
        <taxon>Rhabditida</taxon>
        <taxon>Rhabditina</taxon>
        <taxon>Rhabditomorpha</taxon>
        <taxon>Rhabditoidea</taxon>
        <taxon>Rhabditidae</taxon>
        <taxon>Peloderinae</taxon>
        <taxon>Caenorhabditis</taxon>
    </lineage>
</organism>
<dbReference type="HOGENOM" id="CLU_2388151_0_0_1"/>
<dbReference type="InParanoid" id="G0MXD5"/>
<proteinExistence type="predicted"/>
<evidence type="ECO:0000313" key="1">
    <source>
        <dbReference type="EMBL" id="EGT46735.1"/>
    </source>
</evidence>
<reference evidence="2" key="1">
    <citation type="submission" date="2011-07" db="EMBL/GenBank/DDBJ databases">
        <authorList>
            <consortium name="Caenorhabditis brenneri Sequencing and Analysis Consortium"/>
            <person name="Wilson R.K."/>
        </authorList>
    </citation>
    <scope>NUCLEOTIDE SEQUENCE [LARGE SCALE GENOMIC DNA]</scope>
    <source>
        <strain evidence="2">PB2801</strain>
    </source>
</reference>
<keyword evidence="2" id="KW-1185">Reference proteome</keyword>
<gene>
    <name evidence="1" type="ORF">CAEBREN_20087</name>
</gene>
<sequence length="94" mass="10837">MNRLRPTSCLVRETNVRAHERYHLLQIIKSSAGFIRELIGIGRISTFCHFLSAQIFINLCILAVGCMPRTEAGLKMVRNLEKQEKMLTDYYYGS</sequence>
<name>G0MXD5_CAEBE</name>